<feature type="domain" description="Bacterial bifunctional deaminase-reductase C-terminal" evidence="1">
    <location>
        <begin position="4"/>
        <end position="170"/>
    </location>
</feature>
<gene>
    <name evidence="2" type="ordered locus">AM1_4344</name>
</gene>
<accession>B0CDX1</accession>
<dbReference type="Pfam" id="PF01872">
    <property type="entry name" value="RibD_C"/>
    <property type="match status" value="1"/>
</dbReference>
<dbReference type="InterPro" id="IPR024072">
    <property type="entry name" value="DHFR-like_dom_sf"/>
</dbReference>
<dbReference type="STRING" id="329726.AM1_4344"/>
<dbReference type="GO" id="GO:0008703">
    <property type="term" value="F:5-amino-6-(5-phosphoribosylamino)uracil reductase activity"/>
    <property type="evidence" value="ECO:0007669"/>
    <property type="project" value="InterPro"/>
</dbReference>
<dbReference type="eggNOG" id="COG0262">
    <property type="taxonomic scope" value="Bacteria"/>
</dbReference>
<name>B0CDX1_ACAM1</name>
<evidence type="ECO:0000259" key="1">
    <source>
        <dbReference type="Pfam" id="PF01872"/>
    </source>
</evidence>
<dbReference type="SUPFAM" id="SSF53597">
    <property type="entry name" value="Dihydrofolate reductase-like"/>
    <property type="match status" value="1"/>
</dbReference>
<dbReference type="HOGENOM" id="CLU_043966_4_0_3"/>
<keyword evidence="3" id="KW-1185">Reference proteome</keyword>
<dbReference type="EMBL" id="CP000828">
    <property type="protein sequence ID" value="ABW29323.1"/>
    <property type="molecule type" value="Genomic_DNA"/>
</dbReference>
<reference evidence="2 3" key="1">
    <citation type="journal article" date="2008" name="Proc. Natl. Acad. Sci. U.S.A.">
        <title>Niche adaptation and genome expansion in the chlorophyll d-producing cyanobacterium Acaryochloris marina.</title>
        <authorList>
            <person name="Swingley W.D."/>
            <person name="Chen M."/>
            <person name="Cheung P.C."/>
            <person name="Conrad A.L."/>
            <person name="Dejesa L.C."/>
            <person name="Hao J."/>
            <person name="Honchak B.M."/>
            <person name="Karbach L.E."/>
            <person name="Kurdoglu A."/>
            <person name="Lahiri S."/>
            <person name="Mastrian S.D."/>
            <person name="Miyashita H."/>
            <person name="Page L."/>
            <person name="Ramakrishna P."/>
            <person name="Satoh S."/>
            <person name="Sattley W.M."/>
            <person name="Shimada Y."/>
            <person name="Taylor H.L."/>
            <person name="Tomo T."/>
            <person name="Tsuchiya T."/>
            <person name="Wang Z.T."/>
            <person name="Raymond J."/>
            <person name="Mimuro M."/>
            <person name="Blankenship R.E."/>
            <person name="Touchman J.W."/>
        </authorList>
    </citation>
    <scope>NUCLEOTIDE SEQUENCE [LARGE SCALE GENOMIC DNA]</scope>
    <source>
        <strain evidence="3">MBIC 11017</strain>
    </source>
</reference>
<dbReference type="Proteomes" id="UP000000268">
    <property type="component" value="Chromosome"/>
</dbReference>
<protein>
    <submittedName>
        <fullName evidence="2">Riboflavin biosynthesis protein RibD C-terminal domain protein</fullName>
    </submittedName>
</protein>
<dbReference type="GO" id="GO:0009231">
    <property type="term" value="P:riboflavin biosynthetic process"/>
    <property type="evidence" value="ECO:0007669"/>
    <property type="project" value="InterPro"/>
</dbReference>
<dbReference type="PANTHER" id="PTHR38011:SF11">
    <property type="entry name" value="2,5-DIAMINO-6-RIBOSYLAMINO-4(3H)-PYRIMIDINONE 5'-PHOSPHATE REDUCTASE"/>
    <property type="match status" value="1"/>
</dbReference>
<dbReference type="OrthoDB" id="195113at2"/>
<dbReference type="KEGG" id="amr:AM1_4344"/>
<dbReference type="PANTHER" id="PTHR38011">
    <property type="entry name" value="DIHYDROFOLATE REDUCTASE FAMILY PROTEIN (AFU_ORTHOLOGUE AFUA_8G06820)"/>
    <property type="match status" value="1"/>
</dbReference>
<evidence type="ECO:0000313" key="3">
    <source>
        <dbReference type="Proteomes" id="UP000000268"/>
    </source>
</evidence>
<proteinExistence type="predicted"/>
<dbReference type="InterPro" id="IPR050765">
    <property type="entry name" value="Riboflavin_Biosynth_HTPR"/>
</dbReference>
<dbReference type="Gene3D" id="3.40.430.10">
    <property type="entry name" value="Dihydrofolate Reductase, subunit A"/>
    <property type="match status" value="1"/>
</dbReference>
<organism evidence="2 3">
    <name type="scientific">Acaryochloris marina (strain MBIC 11017)</name>
    <dbReference type="NCBI Taxonomy" id="329726"/>
    <lineage>
        <taxon>Bacteria</taxon>
        <taxon>Bacillati</taxon>
        <taxon>Cyanobacteriota</taxon>
        <taxon>Cyanophyceae</taxon>
        <taxon>Acaryochloridales</taxon>
        <taxon>Acaryochloridaceae</taxon>
        <taxon>Acaryochloris</taxon>
    </lineage>
</organism>
<evidence type="ECO:0000313" key="2">
    <source>
        <dbReference type="EMBL" id="ABW29323.1"/>
    </source>
</evidence>
<dbReference type="AlphaFoldDB" id="B0CDX1"/>
<dbReference type="InterPro" id="IPR002734">
    <property type="entry name" value="RibDG_C"/>
</dbReference>
<sequence length="181" mass="19882">MRKLKYYIASTIDGFIAHEDGSFDGFLMEGEHVSDYLAALQQFDAVLMGRKTYEVGVKEGVTNPYPHMKQFVISRTLPTSPDEAVTVVADELNDLVRNLKAESGQDIYLCGGGELAKTLLAAQHIDEIILKVNPVLFGTGIPLFASGQPSIPTTRLQLTDHNIYGNGLVLLFYNVLYDAAN</sequence>
<dbReference type="RefSeq" id="WP_012164649.1">
    <property type="nucleotide sequence ID" value="NC_009925.1"/>
</dbReference>